<organism evidence="1 2">
    <name type="scientific">Meloidogyne graminicola</name>
    <dbReference type="NCBI Taxonomy" id="189291"/>
    <lineage>
        <taxon>Eukaryota</taxon>
        <taxon>Metazoa</taxon>
        <taxon>Ecdysozoa</taxon>
        <taxon>Nematoda</taxon>
        <taxon>Chromadorea</taxon>
        <taxon>Rhabditida</taxon>
        <taxon>Tylenchina</taxon>
        <taxon>Tylenchomorpha</taxon>
        <taxon>Tylenchoidea</taxon>
        <taxon>Meloidogynidae</taxon>
        <taxon>Meloidogyninae</taxon>
        <taxon>Meloidogyne</taxon>
    </lineage>
</organism>
<sequence>MKEGFYEAKSILDNKHNQLISKQPLDIQNIDKQIREINK</sequence>
<protein>
    <submittedName>
        <fullName evidence="1">Uncharacterized protein</fullName>
    </submittedName>
</protein>
<dbReference type="OrthoDB" id="5904532at2759"/>
<comment type="caution">
    <text evidence="1">The sequence shown here is derived from an EMBL/GenBank/DDBJ whole genome shotgun (WGS) entry which is preliminary data.</text>
</comment>
<reference evidence="1" key="1">
    <citation type="journal article" date="2020" name="Ecol. Evol.">
        <title>Genome structure and content of the rice root-knot nematode (Meloidogyne graminicola).</title>
        <authorList>
            <person name="Phan N.T."/>
            <person name="Danchin E.G.J."/>
            <person name="Klopp C."/>
            <person name="Perfus-Barbeoch L."/>
            <person name="Kozlowski D.K."/>
            <person name="Koutsovoulos G.D."/>
            <person name="Lopez-Roques C."/>
            <person name="Bouchez O."/>
            <person name="Zahm M."/>
            <person name="Besnard G."/>
            <person name="Bellafiore S."/>
        </authorList>
    </citation>
    <scope>NUCLEOTIDE SEQUENCE</scope>
    <source>
        <strain evidence="1">VN-18</strain>
    </source>
</reference>
<evidence type="ECO:0000313" key="1">
    <source>
        <dbReference type="EMBL" id="KAF7638782.1"/>
    </source>
</evidence>
<proteinExistence type="predicted"/>
<evidence type="ECO:0000313" key="2">
    <source>
        <dbReference type="Proteomes" id="UP000605970"/>
    </source>
</evidence>
<dbReference type="Proteomes" id="UP000605970">
    <property type="component" value="Unassembled WGS sequence"/>
</dbReference>
<name>A0A8S9ZZP2_9BILA</name>
<dbReference type="AlphaFoldDB" id="A0A8S9ZZP2"/>
<dbReference type="EMBL" id="JABEBT010000010">
    <property type="protein sequence ID" value="KAF7638782.1"/>
    <property type="molecule type" value="Genomic_DNA"/>
</dbReference>
<accession>A0A8S9ZZP2</accession>
<keyword evidence="2" id="KW-1185">Reference proteome</keyword>
<gene>
    <name evidence="1" type="ORF">Mgra_00001863</name>
</gene>